<dbReference type="OrthoDB" id="8233446at2"/>
<dbReference type="EMBL" id="JRPN01000011">
    <property type="protein sequence ID" value="KGT79425.1"/>
    <property type="molecule type" value="Genomic_DNA"/>
</dbReference>
<dbReference type="AlphaFoldDB" id="A0A0A3XYG5"/>
<accession>A0A0A3XYG5</accession>
<dbReference type="Proteomes" id="UP000030377">
    <property type="component" value="Unassembled WGS sequence"/>
</dbReference>
<organism evidence="1 2">
    <name type="scientific">Bradyrhizobium japonicum</name>
    <dbReference type="NCBI Taxonomy" id="375"/>
    <lineage>
        <taxon>Bacteria</taxon>
        <taxon>Pseudomonadati</taxon>
        <taxon>Pseudomonadota</taxon>
        <taxon>Alphaproteobacteria</taxon>
        <taxon>Hyphomicrobiales</taxon>
        <taxon>Nitrobacteraceae</taxon>
        <taxon>Bradyrhizobium</taxon>
    </lineage>
</organism>
<comment type="caution">
    <text evidence="1">The sequence shown here is derived from an EMBL/GenBank/DDBJ whole genome shotgun (WGS) entry which is preliminary data.</text>
</comment>
<sequence length="140" mass="15588">MQIETLEISFDSLQMRSETVLDEATFMSGPTIDRAEFIGFKGPNVAFTFHANFRRSPGHGRLRSSLSWSCASKGLRSLRERRGSGWLPVQQQSDAAMAATASMRAENRLGYFAAHAILMLMPHARMTRLVARCSFGCLSK</sequence>
<evidence type="ECO:0000313" key="1">
    <source>
        <dbReference type="EMBL" id="KGT79425.1"/>
    </source>
</evidence>
<name>A0A0A3XYG5_BRAJP</name>
<proteinExistence type="predicted"/>
<protein>
    <submittedName>
        <fullName evidence="1">Uncharacterized protein</fullName>
    </submittedName>
</protein>
<dbReference type="KEGG" id="bjp:RN69_37925"/>
<evidence type="ECO:0000313" key="2">
    <source>
        <dbReference type="Proteomes" id="UP000030377"/>
    </source>
</evidence>
<reference evidence="1 2" key="1">
    <citation type="submission" date="2014-09" db="EMBL/GenBank/DDBJ databases">
        <title>Draft genome of Bradyrhizobium japonicum Is-34.</title>
        <authorList>
            <person name="Tsurumaru H."/>
            <person name="Yamakawa T."/>
            <person name="Hashimoto S."/>
            <person name="Okizaki K."/>
            <person name="Kanesaki Y."/>
            <person name="Yoshikawa H."/>
            <person name="Yajima S."/>
        </authorList>
    </citation>
    <scope>NUCLEOTIDE SEQUENCE [LARGE SCALE GENOMIC DNA]</scope>
    <source>
        <strain evidence="1 2">Is-34</strain>
    </source>
</reference>
<gene>
    <name evidence="1" type="ORF">MA20_12535</name>
</gene>